<dbReference type="GeneID" id="103512962"/>
<feature type="compositionally biased region" description="Basic and acidic residues" evidence="1">
    <location>
        <begin position="585"/>
        <end position="639"/>
    </location>
</feature>
<dbReference type="RefSeq" id="XP_026682089.1">
    <property type="nucleotide sequence ID" value="XM_026826288.1"/>
</dbReference>
<reference evidence="4" key="1">
    <citation type="submission" date="2025-08" db="UniProtKB">
        <authorList>
            <consortium name="RefSeq"/>
        </authorList>
    </citation>
    <scope>IDENTIFICATION</scope>
</reference>
<dbReference type="AlphaFoldDB" id="A0A3Q0J0T6"/>
<feature type="compositionally biased region" description="Basic and acidic residues" evidence="1">
    <location>
        <begin position="280"/>
        <end position="296"/>
    </location>
</feature>
<evidence type="ECO:0000256" key="1">
    <source>
        <dbReference type="SAM" id="MobiDB-lite"/>
    </source>
</evidence>
<dbReference type="Proteomes" id="UP000079169">
    <property type="component" value="Unplaced"/>
</dbReference>
<evidence type="ECO:0000313" key="4">
    <source>
        <dbReference type="RefSeq" id="XP_026682089.1"/>
    </source>
</evidence>
<feature type="region of interest" description="Disordered" evidence="1">
    <location>
        <begin position="21"/>
        <end position="110"/>
    </location>
</feature>
<feature type="compositionally biased region" description="Polar residues" evidence="1">
    <location>
        <begin position="42"/>
        <end position="51"/>
    </location>
</feature>
<evidence type="ECO:0000313" key="3">
    <source>
        <dbReference type="Proteomes" id="UP000079169"/>
    </source>
</evidence>
<feature type="signal peptide" evidence="2">
    <location>
        <begin position="1"/>
        <end position="19"/>
    </location>
</feature>
<feature type="compositionally biased region" description="Basic and acidic residues" evidence="1">
    <location>
        <begin position="223"/>
        <end position="242"/>
    </location>
</feature>
<keyword evidence="2" id="KW-0732">Signal</keyword>
<sequence length="694" mass="82206">MWKLLLLVCLVAAVFPTHAEDKSSSIYETESEDHAADDSDSGISESGLSNSKPAKAAKPKFDKKAPPKEKAPPKGAPAKEKPTAKSSKFPLQFATRVPKGDSDDETKETVGKKIYKDTGYRREKFASALLKEKRRASTVNPNRQKKVKTTQARIKNRRYTGGNVFENTSDLNFDLGMFPTAKVTFDDLDLKVTGIINGKEETVDKAKAEEVLKNLQEMYKERLKNVPTEERSEEISLSKRPDNPIFRPSNETGHDDSEYDEDYADEDEDEEEEEEEEEEEAKKKKDMKEMTEAEKEERAYRLLKELRNKTNIQVNPRDQEFHKKIILDTLREGGYDAKSKVIESVTHSHYDSETEEEKQAKAKPTKSLLHSVEKAYERALKNSRNRTQVLDESRDYKKMELDLTRKSKEKDPRDKKKDKKKSKEQDDNKGKDDKRRKDDKRGRDDRRGRDGARPPGDSRERFRRREERPDRYDRRRPDSRERYDRDRERGGYDRYRDDRGGYGRDRYDTRTRYGDRDRFDSRYRDRGPPRYYSRERYRPRDRYDARPRYGDRDRGSRREEERPRRRDPARDRKRDDKPRPNSQDKYPRRQSKERQTRKKWYSEEKHDVKRVYAKPTDRPEVSEEDRSERGRIGHGDHLRNGGFARMNNPRKEITEDSFYRDYSQFATKDQQEAFRAFMREKERVDTGLSELVTL</sequence>
<protein>
    <submittedName>
        <fullName evidence="4">Uncharacterized protein DDB_G0283697 isoform X1</fullName>
    </submittedName>
</protein>
<accession>A0A3Q0J0T6</accession>
<feature type="compositionally biased region" description="Basic and acidic residues" evidence="1">
    <location>
        <begin position="389"/>
        <end position="579"/>
    </location>
</feature>
<feature type="region of interest" description="Disordered" evidence="1">
    <location>
        <begin position="346"/>
        <end position="649"/>
    </location>
</feature>
<dbReference type="STRING" id="121845.A0A3Q0J0T6"/>
<feature type="chain" id="PRO_5018013375" evidence="2">
    <location>
        <begin position="20"/>
        <end position="694"/>
    </location>
</feature>
<proteinExistence type="predicted"/>
<feature type="compositionally biased region" description="Basic and acidic residues" evidence="1">
    <location>
        <begin position="371"/>
        <end position="380"/>
    </location>
</feature>
<gene>
    <name evidence="4" type="primary">LOC103512962</name>
</gene>
<name>A0A3Q0J0T6_DIACI</name>
<feature type="compositionally biased region" description="Acidic residues" evidence="1">
    <location>
        <begin position="257"/>
        <end position="279"/>
    </location>
</feature>
<dbReference type="PaxDb" id="121845-A0A3Q0J0T6"/>
<feature type="compositionally biased region" description="Basic and acidic residues" evidence="1">
    <location>
        <begin position="59"/>
        <end position="83"/>
    </location>
</feature>
<organism evidence="3 4">
    <name type="scientific">Diaphorina citri</name>
    <name type="common">Asian citrus psyllid</name>
    <dbReference type="NCBI Taxonomy" id="121845"/>
    <lineage>
        <taxon>Eukaryota</taxon>
        <taxon>Metazoa</taxon>
        <taxon>Ecdysozoa</taxon>
        <taxon>Arthropoda</taxon>
        <taxon>Hexapoda</taxon>
        <taxon>Insecta</taxon>
        <taxon>Pterygota</taxon>
        <taxon>Neoptera</taxon>
        <taxon>Paraneoptera</taxon>
        <taxon>Hemiptera</taxon>
        <taxon>Sternorrhyncha</taxon>
        <taxon>Psylloidea</taxon>
        <taxon>Psyllidae</taxon>
        <taxon>Diaphorininae</taxon>
        <taxon>Diaphorina</taxon>
    </lineage>
</organism>
<keyword evidence="3" id="KW-1185">Reference proteome</keyword>
<feature type="region of interest" description="Disordered" evidence="1">
    <location>
        <begin position="223"/>
        <end position="296"/>
    </location>
</feature>
<evidence type="ECO:0000256" key="2">
    <source>
        <dbReference type="SAM" id="SignalP"/>
    </source>
</evidence>
<feature type="compositionally biased region" description="Basic and acidic residues" evidence="1">
    <location>
        <begin position="346"/>
        <end position="360"/>
    </location>
</feature>